<dbReference type="RefSeq" id="WP_305962434.1">
    <property type="nucleotide sequence ID" value="NZ_JAVAMQ010000004.1"/>
</dbReference>
<dbReference type="EC" id="2.4.-.-" evidence="1"/>
<dbReference type="EMBL" id="JAVAMQ010000004">
    <property type="protein sequence ID" value="MDP5306581.1"/>
    <property type="molecule type" value="Genomic_DNA"/>
</dbReference>
<comment type="caution">
    <text evidence="1">The sequence shown here is derived from an EMBL/GenBank/DDBJ whole genome shotgun (WGS) entry which is preliminary data.</text>
</comment>
<name>A0ABT9J9U1_9RHOB</name>
<evidence type="ECO:0000313" key="2">
    <source>
        <dbReference type="Proteomes" id="UP001224997"/>
    </source>
</evidence>
<dbReference type="Proteomes" id="UP001224997">
    <property type="component" value="Unassembled WGS sequence"/>
</dbReference>
<protein>
    <submittedName>
        <fullName evidence="1">Glycosyltransferase family 2 protein</fullName>
        <ecNumber evidence="1">2.4.-.-</ecNumber>
    </submittedName>
</protein>
<keyword evidence="1" id="KW-0328">Glycosyltransferase</keyword>
<keyword evidence="1" id="KW-0808">Transferase</keyword>
<organism evidence="1 2">
    <name type="scientific">Paracoccus spongiarum</name>
    <dbReference type="NCBI Taxonomy" id="3064387"/>
    <lineage>
        <taxon>Bacteria</taxon>
        <taxon>Pseudomonadati</taxon>
        <taxon>Pseudomonadota</taxon>
        <taxon>Alphaproteobacteria</taxon>
        <taxon>Rhodobacterales</taxon>
        <taxon>Paracoccaceae</taxon>
        <taxon>Paracoccus</taxon>
    </lineage>
</organism>
<reference evidence="1 2" key="1">
    <citation type="submission" date="2023-08" db="EMBL/GenBank/DDBJ databases">
        <authorList>
            <person name="Park J.-S."/>
        </authorList>
    </citation>
    <scope>NUCLEOTIDE SEQUENCE [LARGE SCALE GENOMIC DNA]</scope>
    <source>
        <strain evidence="1 2">2205BS29-5</strain>
    </source>
</reference>
<gene>
    <name evidence="1" type="ORF">Q5Y72_05705</name>
</gene>
<proteinExistence type="predicted"/>
<keyword evidence="2" id="KW-1185">Reference proteome</keyword>
<sequence length="342" mass="39619">MMRLSRPWMPERFRRRIERQYLIGRAVNRRRALRPLSDRTARIRPADILAFVTQRNERVRLPYFLDYYRNLGVAHFLVVDNASDDGSAEYLRGQPDVSLWSTAASYKRARFGMDWINWLLLRHGRDHWCLTVDPDEFLVYPHCDSRPLAALTGWLDASGRRSFPAMLLDMYPRGGLEDRPYQEGQDPVEVANWFDPANYAFAKNSYFGNLWIQGGPRVRAFFGHDPLAGPALNKIPLVKWHWRYAYVSSTHMLLPTGLNLVYDEDGGEMASGCLLHTKFLSGFAGKSTEELQRRQHYANSHEYRAYAEGLNAGAQLWCSESRQYHGWQQLEDLGLISRGNWA</sequence>
<dbReference type="Pfam" id="PF13704">
    <property type="entry name" value="Glyco_tranf_2_4"/>
    <property type="match status" value="1"/>
</dbReference>
<evidence type="ECO:0000313" key="1">
    <source>
        <dbReference type="EMBL" id="MDP5306581.1"/>
    </source>
</evidence>
<dbReference type="GO" id="GO:0016757">
    <property type="term" value="F:glycosyltransferase activity"/>
    <property type="evidence" value="ECO:0007669"/>
    <property type="project" value="UniProtKB-KW"/>
</dbReference>
<accession>A0ABT9J9U1</accession>